<comment type="caution">
    <text evidence="2">The sequence shown here is derived from an EMBL/GenBank/DDBJ whole genome shotgun (WGS) entry which is preliminary data.</text>
</comment>
<evidence type="ECO:0000313" key="2">
    <source>
        <dbReference type="EMBL" id="GLX80868.1"/>
    </source>
</evidence>
<keyword evidence="3" id="KW-1185">Reference proteome</keyword>
<organism evidence="2 3">
    <name type="scientific">Thalassotalea eurytherma</name>
    <dbReference type="NCBI Taxonomy" id="1144278"/>
    <lineage>
        <taxon>Bacteria</taxon>
        <taxon>Pseudomonadati</taxon>
        <taxon>Pseudomonadota</taxon>
        <taxon>Gammaproteobacteria</taxon>
        <taxon>Alteromonadales</taxon>
        <taxon>Colwelliaceae</taxon>
        <taxon>Thalassotalea</taxon>
    </lineage>
</organism>
<proteinExistence type="predicted"/>
<dbReference type="Pfam" id="PF08818">
    <property type="entry name" value="DUF1801"/>
    <property type="match status" value="1"/>
</dbReference>
<dbReference type="SUPFAM" id="SSF159888">
    <property type="entry name" value="YdhG-like"/>
    <property type="match status" value="1"/>
</dbReference>
<feature type="domain" description="YdhG-like" evidence="1">
    <location>
        <begin position="20"/>
        <end position="103"/>
    </location>
</feature>
<name>A0ABQ6GY50_9GAMM</name>
<dbReference type="RefSeq" id="WP_284206190.1">
    <property type="nucleotide sequence ID" value="NZ_BSSU01000002.1"/>
</dbReference>
<dbReference type="Proteomes" id="UP001157133">
    <property type="component" value="Unassembled WGS sequence"/>
</dbReference>
<dbReference type="Gene3D" id="3.90.1150.200">
    <property type="match status" value="1"/>
</dbReference>
<reference evidence="2 3" key="1">
    <citation type="submission" date="2023-03" db="EMBL/GenBank/DDBJ databases">
        <title>Draft genome sequence of Thalassotalea eurytherma JCM 18482T.</title>
        <authorList>
            <person name="Sawabe T."/>
        </authorList>
    </citation>
    <scope>NUCLEOTIDE SEQUENCE [LARGE SCALE GENOMIC DNA]</scope>
    <source>
        <strain evidence="2 3">JCM 18482</strain>
    </source>
</reference>
<accession>A0ABQ6GY50</accession>
<dbReference type="EMBL" id="BSSU01000002">
    <property type="protein sequence ID" value="GLX80868.1"/>
    <property type="molecule type" value="Genomic_DNA"/>
</dbReference>
<dbReference type="InterPro" id="IPR014922">
    <property type="entry name" value="YdhG-like"/>
</dbReference>
<sequence length="124" mass="14152">MQYQAEDPLHYLSLLDDDWRKTTLLALRQLILDHPAQLKESINYKMLGFGDDNTFVFHLNAQKHFVGLYIGNIAKIEEAEDLLADFDCGKGCIRIKKKNDILPNIAKLINLVINQHLQGQDTGC</sequence>
<evidence type="ECO:0000313" key="3">
    <source>
        <dbReference type="Proteomes" id="UP001157133"/>
    </source>
</evidence>
<gene>
    <name evidence="2" type="ORF">theurythT_03200</name>
</gene>
<protein>
    <recommendedName>
        <fullName evidence="1">YdhG-like domain-containing protein</fullName>
    </recommendedName>
</protein>
<evidence type="ECO:0000259" key="1">
    <source>
        <dbReference type="Pfam" id="PF08818"/>
    </source>
</evidence>